<dbReference type="NCBIfam" id="TIGR00254">
    <property type="entry name" value="GGDEF"/>
    <property type="match status" value="1"/>
</dbReference>
<dbReference type="InterPro" id="IPR043128">
    <property type="entry name" value="Rev_trsase/Diguanyl_cyclase"/>
</dbReference>
<dbReference type="CDD" id="cd01949">
    <property type="entry name" value="GGDEF"/>
    <property type="match status" value="1"/>
</dbReference>
<comment type="catalytic activity">
    <reaction evidence="3">
        <text>2 GTP = 3',3'-c-di-GMP + 2 diphosphate</text>
        <dbReference type="Rhea" id="RHEA:24898"/>
        <dbReference type="ChEBI" id="CHEBI:33019"/>
        <dbReference type="ChEBI" id="CHEBI:37565"/>
        <dbReference type="ChEBI" id="CHEBI:58805"/>
        <dbReference type="EC" id="2.7.7.65"/>
    </reaction>
</comment>
<dbReference type="SUPFAM" id="SSF55073">
    <property type="entry name" value="Nucleotide cyclase"/>
    <property type="match status" value="1"/>
</dbReference>
<dbReference type="EC" id="2.7.7.65" evidence="2"/>
<dbReference type="InterPro" id="IPR050469">
    <property type="entry name" value="Diguanylate_Cyclase"/>
</dbReference>
<comment type="cofactor">
    <cofactor evidence="1">
        <name>Mg(2+)</name>
        <dbReference type="ChEBI" id="CHEBI:18420"/>
    </cofactor>
</comment>
<evidence type="ECO:0000256" key="1">
    <source>
        <dbReference type="ARBA" id="ARBA00001946"/>
    </source>
</evidence>
<keyword evidence="4" id="KW-1133">Transmembrane helix</keyword>
<feature type="transmembrane region" description="Helical" evidence="4">
    <location>
        <begin position="38"/>
        <end position="57"/>
    </location>
</feature>
<evidence type="ECO:0000313" key="7">
    <source>
        <dbReference type="Proteomes" id="UP000241074"/>
    </source>
</evidence>
<dbReference type="Proteomes" id="UP000241074">
    <property type="component" value="Chromosome"/>
</dbReference>
<accession>A0A2P1PQ54</accession>
<keyword evidence="4" id="KW-0472">Membrane</keyword>
<evidence type="ECO:0000256" key="3">
    <source>
        <dbReference type="ARBA" id="ARBA00034247"/>
    </source>
</evidence>
<dbReference type="FunFam" id="3.30.70.270:FF:000001">
    <property type="entry name" value="Diguanylate cyclase domain protein"/>
    <property type="match status" value="1"/>
</dbReference>
<evidence type="ECO:0000256" key="2">
    <source>
        <dbReference type="ARBA" id="ARBA00012528"/>
    </source>
</evidence>
<dbReference type="InterPro" id="IPR000160">
    <property type="entry name" value="GGDEF_dom"/>
</dbReference>
<dbReference type="PROSITE" id="PS50887">
    <property type="entry name" value="GGDEF"/>
    <property type="match status" value="1"/>
</dbReference>
<feature type="transmembrane region" description="Helical" evidence="4">
    <location>
        <begin position="155"/>
        <end position="180"/>
    </location>
</feature>
<evidence type="ECO:0000256" key="4">
    <source>
        <dbReference type="SAM" id="Phobius"/>
    </source>
</evidence>
<dbReference type="PANTHER" id="PTHR45138">
    <property type="entry name" value="REGULATORY COMPONENTS OF SENSORY TRANSDUCTION SYSTEM"/>
    <property type="match status" value="1"/>
</dbReference>
<feature type="transmembrane region" description="Helical" evidence="4">
    <location>
        <begin position="125"/>
        <end position="143"/>
    </location>
</feature>
<feature type="transmembrane region" description="Helical" evidence="4">
    <location>
        <begin position="97"/>
        <end position="119"/>
    </location>
</feature>
<feature type="domain" description="GGDEF" evidence="5">
    <location>
        <begin position="255"/>
        <end position="390"/>
    </location>
</feature>
<dbReference type="GO" id="GO:0005886">
    <property type="term" value="C:plasma membrane"/>
    <property type="evidence" value="ECO:0007669"/>
    <property type="project" value="TreeGrafter"/>
</dbReference>
<name>A0A2P1PQ54_9GAMM</name>
<keyword evidence="4" id="KW-0812">Transmembrane</keyword>
<dbReference type="Gene3D" id="3.30.70.270">
    <property type="match status" value="1"/>
</dbReference>
<dbReference type="PANTHER" id="PTHR45138:SF9">
    <property type="entry name" value="DIGUANYLATE CYCLASE DGCM-RELATED"/>
    <property type="match status" value="1"/>
</dbReference>
<feature type="transmembrane region" description="Helical" evidence="4">
    <location>
        <begin position="192"/>
        <end position="213"/>
    </location>
</feature>
<dbReference type="GO" id="GO:1902201">
    <property type="term" value="P:negative regulation of bacterial-type flagellum-dependent cell motility"/>
    <property type="evidence" value="ECO:0007669"/>
    <property type="project" value="TreeGrafter"/>
</dbReference>
<dbReference type="SMART" id="SM00267">
    <property type="entry name" value="GGDEF"/>
    <property type="match status" value="1"/>
</dbReference>
<reference evidence="6 7" key="1">
    <citation type="submission" date="2018-03" db="EMBL/GenBank/DDBJ databases">
        <title>Ahniella affigens gen. nov., sp. nov., a gammaproteobacterium isolated from sandy soil near a stream.</title>
        <authorList>
            <person name="Ko Y."/>
            <person name="Kim J.-H."/>
        </authorList>
    </citation>
    <scope>NUCLEOTIDE SEQUENCE [LARGE SCALE GENOMIC DNA]</scope>
    <source>
        <strain evidence="6 7">D13</strain>
    </source>
</reference>
<gene>
    <name evidence="6" type="ORF">C7S18_07095</name>
</gene>
<dbReference type="Pfam" id="PF00990">
    <property type="entry name" value="GGDEF"/>
    <property type="match status" value="1"/>
</dbReference>
<dbReference type="InterPro" id="IPR029787">
    <property type="entry name" value="Nucleotide_cyclase"/>
</dbReference>
<feature type="transmembrane region" description="Helical" evidence="4">
    <location>
        <begin position="63"/>
        <end position="85"/>
    </location>
</feature>
<proteinExistence type="predicted"/>
<reference evidence="6 7" key="2">
    <citation type="submission" date="2018-03" db="EMBL/GenBank/DDBJ databases">
        <authorList>
            <person name="Keele B.F."/>
        </authorList>
    </citation>
    <scope>NUCLEOTIDE SEQUENCE [LARGE SCALE GENOMIC DNA]</scope>
    <source>
        <strain evidence="6 7">D13</strain>
    </source>
</reference>
<evidence type="ECO:0000313" key="6">
    <source>
        <dbReference type="EMBL" id="AVP96977.1"/>
    </source>
</evidence>
<dbReference type="KEGG" id="xba:C7S18_07095"/>
<keyword evidence="7" id="KW-1185">Reference proteome</keyword>
<sequence>MNLDLATVVLLSALNTLMMSLALFSVRRADNAVLDRGLRHWAYGVVLQPAVWLLIALESRLPFWLSPLAANFLLVVAIAEFYRAFCLVTGASRAPRWTHFLAAGELAGAIVLTEVLHLAPVWHELWTTTILLILIALSAWRLWRVRTRPWLDSDRLCFAVFTIGTAILMARCIILGLSAFGVLDSGAGDFNLSMSVFFQSLPMIATLGIALMAKDRLQTELERIAAVDPLTSVANRRSFEAEAERTLLAAARRQTPVSMLLVDADHFKRINDRFGHETGDQALLEIVAALKDSLRASDLLGRYGGEEFAALLPDADQANAMHVAERLRAAVEIREFRVGDQVIPLRVSIGVATVVPEQGQSKLSLLLRAADLALYAAKAAGRNRVQAGTH</sequence>
<evidence type="ECO:0000259" key="5">
    <source>
        <dbReference type="PROSITE" id="PS50887"/>
    </source>
</evidence>
<dbReference type="GO" id="GO:0052621">
    <property type="term" value="F:diguanylate cyclase activity"/>
    <property type="evidence" value="ECO:0007669"/>
    <property type="project" value="UniProtKB-EC"/>
</dbReference>
<organism evidence="6 7">
    <name type="scientific">Ahniella affigens</name>
    <dbReference type="NCBI Taxonomy" id="2021234"/>
    <lineage>
        <taxon>Bacteria</taxon>
        <taxon>Pseudomonadati</taxon>
        <taxon>Pseudomonadota</taxon>
        <taxon>Gammaproteobacteria</taxon>
        <taxon>Lysobacterales</taxon>
        <taxon>Rhodanobacteraceae</taxon>
        <taxon>Ahniella</taxon>
    </lineage>
</organism>
<dbReference type="RefSeq" id="WP_106890902.1">
    <property type="nucleotide sequence ID" value="NZ_CP027860.1"/>
</dbReference>
<dbReference type="GO" id="GO:0043709">
    <property type="term" value="P:cell adhesion involved in single-species biofilm formation"/>
    <property type="evidence" value="ECO:0007669"/>
    <property type="project" value="TreeGrafter"/>
</dbReference>
<protein>
    <recommendedName>
        <fullName evidence="2">diguanylate cyclase</fullName>
        <ecNumber evidence="2">2.7.7.65</ecNumber>
    </recommendedName>
</protein>
<dbReference type="EMBL" id="CP027860">
    <property type="protein sequence ID" value="AVP96977.1"/>
    <property type="molecule type" value="Genomic_DNA"/>
</dbReference>
<dbReference type="OrthoDB" id="9803824at2"/>
<dbReference type="AlphaFoldDB" id="A0A2P1PQ54"/>
<feature type="transmembrane region" description="Helical" evidence="4">
    <location>
        <begin position="6"/>
        <end position="26"/>
    </location>
</feature>